<reference evidence="1" key="1">
    <citation type="submission" date="2020-11" db="EMBL/GenBank/DDBJ databases">
        <title>Gallibacterium anatis 1637, full genome, WGS.</title>
        <authorList>
            <person name="Laishevtcev A.I."/>
            <person name="Yakimova E.A."/>
            <person name="Petkovich D."/>
            <person name="Stepanova T.V."/>
            <person name="Kalendr R.S."/>
            <person name="Rubalsky E.O."/>
            <person name="Zulkarneev E.R."/>
            <person name="Aleshkin A.V."/>
        </authorList>
    </citation>
    <scope>NUCLEOTIDE SEQUENCE</scope>
    <source>
        <strain evidence="1">1637</strain>
    </source>
</reference>
<dbReference type="EMBL" id="JADION010000036">
    <property type="protein sequence ID" value="MBF4102897.1"/>
    <property type="molecule type" value="Genomic_DNA"/>
</dbReference>
<organism evidence="1">
    <name type="scientific">Gallibacterium anatis</name>
    <dbReference type="NCBI Taxonomy" id="750"/>
    <lineage>
        <taxon>Bacteria</taxon>
        <taxon>Pseudomonadati</taxon>
        <taxon>Pseudomonadota</taxon>
        <taxon>Gammaproteobacteria</taxon>
        <taxon>Pasteurellales</taxon>
        <taxon>Pasteurellaceae</taxon>
        <taxon>Gallibacterium</taxon>
    </lineage>
</organism>
<gene>
    <name evidence="1" type="ORF">INT80_11425</name>
</gene>
<protein>
    <submittedName>
        <fullName evidence="1">Uncharacterized protein</fullName>
    </submittedName>
</protein>
<sequence length="52" mass="5426">MMHKITGWSVAAVAILFAGAGDDVLIIDGDDKAENIHGGVVQRYCAVVGNKV</sequence>
<name>A0A930US00_9PAST</name>
<evidence type="ECO:0000313" key="1">
    <source>
        <dbReference type="EMBL" id="MBF4102897.1"/>
    </source>
</evidence>
<accession>A0A930US00</accession>
<comment type="caution">
    <text evidence="1">The sequence shown here is derived from an EMBL/GenBank/DDBJ whole genome shotgun (WGS) entry which is preliminary data.</text>
</comment>
<dbReference type="AlphaFoldDB" id="A0A930US00"/>
<proteinExistence type="predicted"/>